<keyword evidence="13" id="KW-0862">Zinc</keyword>
<evidence type="ECO:0000256" key="15">
    <source>
        <dbReference type="ARBA" id="ARBA00022989"/>
    </source>
</evidence>
<evidence type="ECO:0000313" key="18">
    <source>
        <dbReference type="EMBL" id="KZS11344.1"/>
    </source>
</evidence>
<dbReference type="EC" id="2.3.2.27" evidence="5"/>
<proteinExistence type="inferred from homology"/>
<evidence type="ECO:0000256" key="1">
    <source>
        <dbReference type="ARBA" id="ARBA00000900"/>
    </source>
</evidence>
<keyword evidence="15" id="KW-1133">Transmembrane helix</keyword>
<keyword evidence="7" id="KW-0962">Peroxisome biogenesis</keyword>
<comment type="pathway">
    <text evidence="3">Protein modification; protein ubiquitination.</text>
</comment>
<dbReference type="Proteomes" id="UP000076858">
    <property type="component" value="Unassembled WGS sequence"/>
</dbReference>
<comment type="caution">
    <text evidence="18">The sequence shown here is derived from an EMBL/GenBank/DDBJ whole genome shotgun (WGS) entry which is preliminary data.</text>
</comment>
<dbReference type="OrthoDB" id="9049620at2759"/>
<dbReference type="InterPro" id="IPR017907">
    <property type="entry name" value="Znf_RING_CS"/>
</dbReference>
<evidence type="ECO:0000256" key="9">
    <source>
        <dbReference type="ARBA" id="ARBA00022692"/>
    </source>
</evidence>
<comment type="catalytic activity">
    <reaction evidence="1">
        <text>S-ubiquitinyl-[E2 ubiquitin-conjugating enzyme]-L-cysteine + [acceptor protein]-L-lysine = [E2 ubiquitin-conjugating enzyme]-L-cysteine + N(6)-ubiquitinyl-[acceptor protein]-L-lysine.</text>
        <dbReference type="EC" id="2.3.2.27"/>
    </reaction>
</comment>
<dbReference type="AlphaFoldDB" id="A0A0P6DC15"/>
<keyword evidence="6" id="KW-0813">Transport</keyword>
<evidence type="ECO:0000256" key="3">
    <source>
        <dbReference type="ARBA" id="ARBA00004906"/>
    </source>
</evidence>
<evidence type="ECO:0000256" key="4">
    <source>
        <dbReference type="ARBA" id="ARBA00008704"/>
    </source>
</evidence>
<sequence>MFLWDKIRIETTLTPLGFLEICDLIDAVSSTPLFVYSGKNDLADLVIEVAVKSTSFGRVDRGLCVEYQKHSSMEFILKVRWSSFCNKMMEMFNVGTLLGIHLFILIVICVTLSGKLPSIVNQIFISNSEKRGLIVDYDDGQCAICLNPHVNKSRPYCGHVYCFQCLVSWCRIKLECPTCKRPFTTFRHSMRSAYDFRVHTIIAEDDFIPDYYSVLDHRLSAREYMLSSLETWHQDPSP</sequence>
<accession>A0A0P6DC15</accession>
<evidence type="ECO:0000256" key="6">
    <source>
        <dbReference type="ARBA" id="ARBA00022448"/>
    </source>
</evidence>
<keyword evidence="10" id="KW-0479">Metal-binding</keyword>
<dbReference type="InterPro" id="IPR001841">
    <property type="entry name" value="Znf_RING"/>
</dbReference>
<organism evidence="18 19">
    <name type="scientific">Daphnia magna</name>
    <dbReference type="NCBI Taxonomy" id="35525"/>
    <lineage>
        <taxon>Eukaryota</taxon>
        <taxon>Metazoa</taxon>
        <taxon>Ecdysozoa</taxon>
        <taxon>Arthropoda</taxon>
        <taxon>Crustacea</taxon>
        <taxon>Branchiopoda</taxon>
        <taxon>Diplostraca</taxon>
        <taxon>Cladocera</taxon>
        <taxon>Anomopoda</taxon>
        <taxon>Daphniidae</taxon>
        <taxon>Daphnia</taxon>
    </lineage>
</organism>
<reference evidence="18 19" key="1">
    <citation type="submission" date="2016-03" db="EMBL/GenBank/DDBJ databases">
        <title>EvidentialGene: Evidence-directed Construction of Genes on Genomes.</title>
        <authorList>
            <person name="Gilbert D.G."/>
            <person name="Choi J.-H."/>
            <person name="Mockaitis K."/>
            <person name="Colbourne J."/>
            <person name="Pfrender M."/>
        </authorList>
    </citation>
    <scope>NUCLEOTIDE SEQUENCE [LARGE SCALE GENOMIC DNA]</scope>
    <source>
        <strain evidence="18 19">Xinb3</strain>
        <tissue evidence="18">Complete organism</tissue>
    </source>
</reference>
<evidence type="ECO:0000256" key="5">
    <source>
        <dbReference type="ARBA" id="ARBA00012483"/>
    </source>
</evidence>
<keyword evidence="14" id="KW-0653">Protein transport</keyword>
<evidence type="ECO:0000256" key="13">
    <source>
        <dbReference type="ARBA" id="ARBA00022833"/>
    </source>
</evidence>
<evidence type="ECO:0000256" key="2">
    <source>
        <dbReference type="ARBA" id="ARBA00004585"/>
    </source>
</evidence>
<dbReference type="PANTHER" id="PTHR23350:SF0">
    <property type="entry name" value="PEROXISOME BIOGENESIS FACTOR 10"/>
    <property type="match status" value="1"/>
</dbReference>
<keyword evidence="12" id="KW-0833">Ubl conjugation pathway</keyword>
<comment type="subcellular location">
    <subcellularLocation>
        <location evidence="2">Peroxisome membrane</location>
        <topology evidence="2">Multi-pass membrane protein</topology>
    </subcellularLocation>
</comment>
<keyword evidence="16" id="KW-0472">Membrane</keyword>
<dbReference type="SMART" id="SM00184">
    <property type="entry name" value="RING"/>
    <property type="match status" value="1"/>
</dbReference>
<gene>
    <name evidence="18" type="ORF">APZ42_024125</name>
</gene>
<evidence type="ECO:0000313" key="19">
    <source>
        <dbReference type="Proteomes" id="UP000076858"/>
    </source>
</evidence>
<dbReference type="SUPFAM" id="SSF57850">
    <property type="entry name" value="RING/U-box"/>
    <property type="match status" value="1"/>
</dbReference>
<keyword evidence="11" id="KW-0863">Zinc-finger</keyword>
<evidence type="ECO:0000256" key="7">
    <source>
        <dbReference type="ARBA" id="ARBA00022593"/>
    </source>
</evidence>
<dbReference type="PROSITE" id="PS00518">
    <property type="entry name" value="ZF_RING_1"/>
    <property type="match status" value="1"/>
</dbReference>
<name>A0A0P6DC15_9CRUS</name>
<dbReference type="EMBL" id="LRGB01001581">
    <property type="protein sequence ID" value="KZS11344.1"/>
    <property type="molecule type" value="Genomic_DNA"/>
</dbReference>
<dbReference type="PANTHER" id="PTHR23350">
    <property type="entry name" value="PEROXISOME ASSEMBLY PROTEIN 10"/>
    <property type="match status" value="1"/>
</dbReference>
<dbReference type="Pfam" id="PF13639">
    <property type="entry name" value="zf-RING_2"/>
    <property type="match status" value="1"/>
</dbReference>
<evidence type="ECO:0000256" key="8">
    <source>
        <dbReference type="ARBA" id="ARBA00022679"/>
    </source>
</evidence>
<keyword evidence="19" id="KW-1185">Reference proteome</keyword>
<keyword evidence="8" id="KW-0808">Transferase</keyword>
<dbReference type="InterPro" id="IPR025654">
    <property type="entry name" value="PEX2/10"/>
</dbReference>
<dbReference type="GO" id="GO:0016558">
    <property type="term" value="P:protein import into peroxisome matrix"/>
    <property type="evidence" value="ECO:0007669"/>
    <property type="project" value="InterPro"/>
</dbReference>
<dbReference type="PROSITE" id="PS50089">
    <property type="entry name" value="ZF_RING_2"/>
    <property type="match status" value="1"/>
</dbReference>
<keyword evidence="17" id="KW-0576">Peroxisome</keyword>
<dbReference type="GO" id="GO:0008270">
    <property type="term" value="F:zinc ion binding"/>
    <property type="evidence" value="ECO:0007669"/>
    <property type="project" value="UniProtKB-KW"/>
</dbReference>
<dbReference type="Gene3D" id="3.30.40.10">
    <property type="entry name" value="Zinc/RING finger domain, C3HC4 (zinc finger)"/>
    <property type="match status" value="1"/>
</dbReference>
<dbReference type="GO" id="GO:0005778">
    <property type="term" value="C:peroxisomal membrane"/>
    <property type="evidence" value="ECO:0007669"/>
    <property type="project" value="UniProtKB-SubCell"/>
</dbReference>
<keyword evidence="9" id="KW-0812">Transmembrane</keyword>
<evidence type="ECO:0000256" key="11">
    <source>
        <dbReference type="ARBA" id="ARBA00022771"/>
    </source>
</evidence>
<evidence type="ECO:0000256" key="10">
    <source>
        <dbReference type="ARBA" id="ARBA00022723"/>
    </source>
</evidence>
<dbReference type="InterPro" id="IPR013083">
    <property type="entry name" value="Znf_RING/FYVE/PHD"/>
</dbReference>
<dbReference type="STRING" id="35525.A0A0P6DC15"/>
<evidence type="ECO:0000256" key="16">
    <source>
        <dbReference type="ARBA" id="ARBA00023136"/>
    </source>
</evidence>
<comment type="similarity">
    <text evidence="4">Belongs to the pex2/pex10/pex12 family.</text>
</comment>
<protein>
    <recommendedName>
        <fullName evidence="5">RING-type E3 ubiquitin transferase</fullName>
        <ecNumber evidence="5">2.3.2.27</ecNumber>
    </recommendedName>
</protein>
<evidence type="ECO:0000256" key="14">
    <source>
        <dbReference type="ARBA" id="ARBA00022927"/>
    </source>
</evidence>
<dbReference type="GO" id="GO:0061630">
    <property type="term" value="F:ubiquitin protein ligase activity"/>
    <property type="evidence" value="ECO:0007669"/>
    <property type="project" value="UniProtKB-EC"/>
</dbReference>
<evidence type="ECO:0000256" key="12">
    <source>
        <dbReference type="ARBA" id="ARBA00022786"/>
    </source>
</evidence>
<evidence type="ECO:0000256" key="17">
    <source>
        <dbReference type="ARBA" id="ARBA00023140"/>
    </source>
</evidence>